<keyword evidence="3" id="KW-1003">Cell membrane</keyword>
<evidence type="ECO:0000256" key="2">
    <source>
        <dbReference type="ARBA" id="ARBA00006679"/>
    </source>
</evidence>
<dbReference type="PANTHER" id="PTHR33452:SF10">
    <property type="entry name" value="OXIDOREDUCTASE MHQP-RELATED"/>
    <property type="match status" value="1"/>
</dbReference>
<dbReference type="Proteomes" id="UP000621492">
    <property type="component" value="Unassembled WGS sequence"/>
</dbReference>
<evidence type="ECO:0000256" key="1">
    <source>
        <dbReference type="ARBA" id="ARBA00004651"/>
    </source>
</evidence>
<protein>
    <submittedName>
        <fullName evidence="8">Oxidoreductase</fullName>
    </submittedName>
</protein>
<keyword evidence="6 7" id="KW-0472">Membrane</keyword>
<dbReference type="GO" id="GO:0005886">
    <property type="term" value="C:plasma membrane"/>
    <property type="evidence" value="ECO:0007669"/>
    <property type="project" value="UniProtKB-SubCell"/>
</dbReference>
<name>A0A9W5X5C9_9BACI</name>
<keyword evidence="9" id="KW-1185">Reference proteome</keyword>
<dbReference type="InterPro" id="IPR032808">
    <property type="entry name" value="DoxX"/>
</dbReference>
<feature type="transmembrane region" description="Helical" evidence="7">
    <location>
        <begin position="53"/>
        <end position="71"/>
    </location>
</feature>
<keyword evidence="5 7" id="KW-1133">Transmembrane helix</keyword>
<reference evidence="8" key="2">
    <citation type="submission" date="2020-09" db="EMBL/GenBank/DDBJ databases">
        <authorList>
            <person name="Sun Q."/>
            <person name="Zhou Y."/>
        </authorList>
    </citation>
    <scope>NUCLEOTIDE SEQUENCE</scope>
    <source>
        <strain evidence="8">CGMCC 1.15454</strain>
    </source>
</reference>
<sequence>MGSMMSLGVLVIRLVMGLTFAAHGLQKMFGWFKGTGLKKFAEVLASMNVKPPMLNAIFVALAEIIAGLLIATGIGIRLGAALVVITMLVAIIKVHGKNGYLQKGGYEYNLHLIAIAIGLAFTGPGSYVLFF</sequence>
<evidence type="ECO:0000313" key="9">
    <source>
        <dbReference type="Proteomes" id="UP000621492"/>
    </source>
</evidence>
<evidence type="ECO:0000256" key="7">
    <source>
        <dbReference type="SAM" id="Phobius"/>
    </source>
</evidence>
<evidence type="ECO:0000313" key="8">
    <source>
        <dbReference type="EMBL" id="GGB42612.1"/>
    </source>
</evidence>
<dbReference type="PANTHER" id="PTHR33452">
    <property type="entry name" value="OXIDOREDUCTASE CATD-RELATED"/>
    <property type="match status" value="1"/>
</dbReference>
<comment type="similarity">
    <text evidence="2">Belongs to the DoxX family.</text>
</comment>
<reference evidence="8" key="1">
    <citation type="journal article" date="2014" name="Int. J. Syst. Evol. Microbiol.">
        <title>Complete genome sequence of Corynebacterium casei LMG S-19264T (=DSM 44701T), isolated from a smear-ripened cheese.</title>
        <authorList>
            <consortium name="US DOE Joint Genome Institute (JGI-PGF)"/>
            <person name="Walter F."/>
            <person name="Albersmeier A."/>
            <person name="Kalinowski J."/>
            <person name="Ruckert C."/>
        </authorList>
    </citation>
    <scope>NUCLEOTIDE SEQUENCE</scope>
    <source>
        <strain evidence="8">CGMCC 1.15454</strain>
    </source>
</reference>
<feature type="transmembrane region" description="Helical" evidence="7">
    <location>
        <begin position="78"/>
        <end position="96"/>
    </location>
</feature>
<keyword evidence="4 7" id="KW-0812">Transmembrane</keyword>
<evidence type="ECO:0000256" key="3">
    <source>
        <dbReference type="ARBA" id="ARBA00022475"/>
    </source>
</evidence>
<dbReference type="EMBL" id="BMJD01000013">
    <property type="protein sequence ID" value="GGB42612.1"/>
    <property type="molecule type" value="Genomic_DNA"/>
</dbReference>
<proteinExistence type="inferred from homology"/>
<evidence type="ECO:0000256" key="4">
    <source>
        <dbReference type="ARBA" id="ARBA00022692"/>
    </source>
</evidence>
<gene>
    <name evidence="8" type="ORF">GCM10011409_20230</name>
</gene>
<dbReference type="InterPro" id="IPR051907">
    <property type="entry name" value="DoxX-like_oxidoreductase"/>
</dbReference>
<dbReference type="AlphaFoldDB" id="A0A9W5X5C9"/>
<accession>A0A9W5X5C9</accession>
<organism evidence="8 9">
    <name type="scientific">Lentibacillus populi</name>
    <dbReference type="NCBI Taxonomy" id="1827502"/>
    <lineage>
        <taxon>Bacteria</taxon>
        <taxon>Bacillati</taxon>
        <taxon>Bacillota</taxon>
        <taxon>Bacilli</taxon>
        <taxon>Bacillales</taxon>
        <taxon>Bacillaceae</taxon>
        <taxon>Lentibacillus</taxon>
    </lineage>
</organism>
<evidence type="ECO:0000256" key="6">
    <source>
        <dbReference type="ARBA" id="ARBA00023136"/>
    </source>
</evidence>
<dbReference type="Pfam" id="PF07681">
    <property type="entry name" value="DoxX"/>
    <property type="match status" value="1"/>
</dbReference>
<evidence type="ECO:0000256" key="5">
    <source>
        <dbReference type="ARBA" id="ARBA00022989"/>
    </source>
</evidence>
<feature type="transmembrane region" description="Helical" evidence="7">
    <location>
        <begin position="108"/>
        <end position="130"/>
    </location>
</feature>
<comment type="subcellular location">
    <subcellularLocation>
        <location evidence="1">Cell membrane</location>
        <topology evidence="1">Multi-pass membrane protein</topology>
    </subcellularLocation>
</comment>
<comment type="caution">
    <text evidence="8">The sequence shown here is derived from an EMBL/GenBank/DDBJ whole genome shotgun (WGS) entry which is preliminary data.</text>
</comment>